<name>A0A5R8NS49_9NOCA</name>
<reference evidence="2 3" key="1">
    <citation type="submission" date="2019-05" db="EMBL/GenBank/DDBJ databases">
        <title>Genomes sequences of two Nocardia cyriacigeorgica environmental isolates, type strains Nocardia asteroides ATCC 19247 and Nocardia cyriacigeorgica DSM 44484.</title>
        <authorList>
            <person name="Vautrin F."/>
            <person name="Bergeron E."/>
            <person name="Dubost A."/>
            <person name="Abrouk D."/>
            <person name="Rodriguez Nava V."/>
            <person name="Pujic P."/>
        </authorList>
    </citation>
    <scope>NUCLEOTIDE SEQUENCE [LARGE SCALE GENOMIC DNA]</scope>
    <source>
        <strain evidence="2 3">EML 446</strain>
    </source>
</reference>
<evidence type="ECO:0000313" key="2">
    <source>
        <dbReference type="EMBL" id="TLF77547.1"/>
    </source>
</evidence>
<keyword evidence="1" id="KW-0812">Transmembrane</keyword>
<protein>
    <submittedName>
        <fullName evidence="2">Uncharacterized protein</fullName>
    </submittedName>
</protein>
<sequence length="101" mass="11240">MTDVVPVSVKSTVLFTTLFGFLCGVTAVAVSAVWWTLGPTSVNCYWASYDPHPNELLGEMAAKMWPTRWFWVGLVVAPTFVGALLGFFATRLGIRFVRRPR</sequence>
<feature type="transmembrane region" description="Helical" evidence="1">
    <location>
        <begin position="12"/>
        <end position="37"/>
    </location>
</feature>
<dbReference type="RefSeq" id="WP_138448402.1">
    <property type="nucleotide sequence ID" value="NZ_VBUT01000005.1"/>
</dbReference>
<gene>
    <name evidence="2" type="ORF">FEK34_14585</name>
</gene>
<feature type="transmembrane region" description="Helical" evidence="1">
    <location>
        <begin position="69"/>
        <end position="94"/>
    </location>
</feature>
<keyword evidence="1" id="KW-0472">Membrane</keyword>
<dbReference type="Proteomes" id="UP000306378">
    <property type="component" value="Unassembled WGS sequence"/>
</dbReference>
<accession>A0A5R8NS49</accession>
<comment type="caution">
    <text evidence="2">The sequence shown here is derived from an EMBL/GenBank/DDBJ whole genome shotgun (WGS) entry which is preliminary data.</text>
</comment>
<dbReference type="AlphaFoldDB" id="A0A5R8NS49"/>
<evidence type="ECO:0000313" key="3">
    <source>
        <dbReference type="Proteomes" id="UP000306378"/>
    </source>
</evidence>
<dbReference type="EMBL" id="VBUT01000005">
    <property type="protein sequence ID" value="TLF77547.1"/>
    <property type="molecule type" value="Genomic_DNA"/>
</dbReference>
<evidence type="ECO:0000256" key="1">
    <source>
        <dbReference type="SAM" id="Phobius"/>
    </source>
</evidence>
<organism evidence="2 3">
    <name type="scientific">Nocardia cyriacigeorgica</name>
    <dbReference type="NCBI Taxonomy" id="135487"/>
    <lineage>
        <taxon>Bacteria</taxon>
        <taxon>Bacillati</taxon>
        <taxon>Actinomycetota</taxon>
        <taxon>Actinomycetes</taxon>
        <taxon>Mycobacteriales</taxon>
        <taxon>Nocardiaceae</taxon>
        <taxon>Nocardia</taxon>
    </lineage>
</organism>
<keyword evidence="1" id="KW-1133">Transmembrane helix</keyword>
<proteinExistence type="predicted"/>